<comment type="caution">
    <text evidence="2">The sequence shown here is derived from an EMBL/GenBank/DDBJ whole genome shotgun (WGS) entry which is preliminary data.</text>
</comment>
<evidence type="ECO:0000256" key="1">
    <source>
        <dbReference type="SAM" id="MobiDB-lite"/>
    </source>
</evidence>
<evidence type="ECO:0008006" key="4">
    <source>
        <dbReference type="Google" id="ProtNLM"/>
    </source>
</evidence>
<feature type="compositionally biased region" description="Basic and acidic residues" evidence="1">
    <location>
        <begin position="450"/>
        <end position="460"/>
    </location>
</feature>
<dbReference type="Proteomes" id="UP000187455">
    <property type="component" value="Unassembled WGS sequence"/>
</dbReference>
<name>A0A1R0GS14_9FUNG</name>
<keyword evidence="3" id="KW-1185">Reference proteome</keyword>
<evidence type="ECO:0000313" key="2">
    <source>
        <dbReference type="EMBL" id="OLY79670.1"/>
    </source>
</evidence>
<reference evidence="2 3" key="1">
    <citation type="journal article" date="2016" name="Mol. Biol. Evol.">
        <title>Genome-Wide Survey of Gut Fungi (Harpellales) Reveals the First Horizontally Transferred Ubiquitin Gene from a Mosquito Host.</title>
        <authorList>
            <person name="Wang Y."/>
            <person name="White M.M."/>
            <person name="Kvist S."/>
            <person name="Moncalvo J.M."/>
        </authorList>
    </citation>
    <scope>NUCLEOTIDE SEQUENCE [LARGE SCALE GENOMIC DNA]</scope>
    <source>
        <strain evidence="2 3">ALG-7-W6</strain>
    </source>
</reference>
<protein>
    <recommendedName>
        <fullName evidence="4">Mediator of RNA polymerase II transcription subunit 13</fullName>
    </recommendedName>
</protein>
<feature type="compositionally biased region" description="Polar residues" evidence="1">
    <location>
        <begin position="682"/>
        <end position="694"/>
    </location>
</feature>
<feature type="region of interest" description="Disordered" evidence="1">
    <location>
        <begin position="443"/>
        <end position="494"/>
    </location>
</feature>
<gene>
    <name evidence="2" type="ORF">AYI68_g6251</name>
</gene>
<feature type="region of interest" description="Disordered" evidence="1">
    <location>
        <begin position="672"/>
        <end position="694"/>
    </location>
</feature>
<evidence type="ECO:0000313" key="3">
    <source>
        <dbReference type="Proteomes" id="UP000187455"/>
    </source>
</evidence>
<sequence>MILQIYFFYFDEDQKKFIESLLEKFRFKVYSNGSISWSSSFSENLSEAGEFKDSDSQDFYSSRFIRSYSEIMSILRISLLNNIGEKLRPLSATRLDYCRWLVPKTLSNAELKDFEFHSKKRKATKPLLNLLPANPRSSPNSELFVLRVDIFPTPTGMVMTLEIDRNDVYSSIKSLDLTNCDFLVDGYNFLVSPLNLHAKIMFSNKKTNKDSHIQDNPLLSLNSNIDPDDILPKSFIKDASNSYMEFFLLCDKRINPESYFDSSEMVFVQLMGSSSSFLYPSELIFINQKNYEKSKQFYECVKIQQNKMKSSPDNEENIKEVSDLVPKKLPDSLRNQLPSLLEISNSMSDIKKEVKSVSDYVSNSIPTMLNLINDNESSIGDQPSFSPTQNPNSSKLYNELIGHLANKVDSQDNVFTSLNFNVLNEKHLVNNLNNQISNFHDLNNTSNTIEKNKTPPDISDKLQSPRKKIKTEHDSNSDISKLSDKKNSRKSKSVESGAIAKLSFDAKTEKHNHINQSRNFTNQVNGLSITLPDISNTNADELSPFTELSLDLDFKMDVDIQNESIGFNTINNIIEYKDPEMYDYDTFEMGLNDTDFNFFDNPPVSNFSSIVPDSIQIKPIKPLGSEKLLNGLNTNKYPNDILHSFEKKSSTPKVSPFIIDTSSIKASQNTGIKISPMDPLNKGSNNVSSKNTSPVLDSSLKNQYDFGIDDGLFDDYFDTNFDEEPEIISGDNSKEIIAQDNLTLGEVKDGSPEFHASDFPDPNTIFIENSNNSPQELSSVPTIIPEPLLSENFSGHIPSSEIQHSLETKTLDSVPNVSPYEGLDLDLDHSNTLWPDSIQTLNAHSPSSEESHDVQEFETSSKSDHEIFALPESASLIQISKQPSDVYLKSDKDDLPFDLNNGARDALSSRYIPKKYRPIHLSSKAKLRGLTFSHIFRKFQDKSYLGDNPANPFGLNDSLKSVENEIKFANNSKTYCFPKNPNHFTSMNYPNVYYISNNNDFDQFQSPPLKINNKEESTYVENFGFDTNTSIPSYSTKKTNYSQFYDDRDLHPNSFSIGENGAYLPLQWVSRMNKRKINRKARKTSDKIFFKGVNSGFNNYTFWAHYQDSISNYNSLPTYDHSINPFTSSSRTLLYSQKSKTRSNNQTITPKISSSFNSINLDTVNREPNYNMDSSDYKNEKKNHFGLYPKDQVFEEGGLAQIILTTQKMPSLFRIANLVINSIVVKSPLIGSLSCLGSALIQSLELKVLDLPKYLQVKSNEDYKISKPSKLVNTEFRSEEKSNHLSVRDDTELYNTQGVQTFISELGIFFSSFEKSTDENYNSSISKDEHISKISSIIAEWASSNAFTDFVNNELGTLKNSNLDLPLGTTDFDFQVEFLSNFFEKNHIWRSSVSPKDKSQLEYNRNGASADSYEKITAENESDTFFIKPISILRFSSLAFNYFQDSDKFPKYEDVEKWKNRDSINKADFQEEVSFSSENDHSETLSFLIEPCSRHQIVVGLRRNNIIDNTKASNISNNGPTSINCDISTSNSFNLGAYSDYLINPQLFRSKRSRPLITDSLISNFESTFGQRNVHIDSNYKIDINKTLEDVLELAKYPRNNDCHICSGTFFSNDHNDNGSSISNGLEIFENNKVFKLSDSVVLGPKTFENQLKFGINEAEDGKVFNDNIELFGITHKSSNEKIPTLNPNEKASEFSNKLNNTFQSSAINQNSIVRDDITKSCLSINPDNLASDGVEEGEEVESDSDEEAPNDTYNHNLSSNSVGFDVNIVPTDSKSMSSIKDGSNVLEIDKELKTLNRSQFTYAGSIINYTDSEFYNLIEPECSTNNIELSNTDFYSEKQFISTIDSEAILFWENLPLRPIGGPKSLYYFSISNYKSATHLKDYLKNVSHFYSSMRFGHHKPLSVSNLFPMYHWNFQSSKDNNGCFCCRDINPTKTKDPFLEEASSSIGSSEFSNPHSKFDLNDTSISLDKKISSFFELLDLSKSLGSLLADIACAIYSNSLELDDTYSHLTLNLELPPNLILAKKVLSYTYNTSISNVSTSNIVVYLNDDIFESQSQYSPISMSCLNLLVELFYTKSWNITKFSTYFPKIKLFFEFISVKSEISMDTSILDSPKNSLSGFDGFRAFDNKKCCSSYMNDYNAGISLCWRLYERLPSPSNSYSNSILRNKKLNLGQLDLKKVLKLHSTEMDLKKPAIFLSSPFQFGNSQKDIFLCTNPHNGKKSLSIKGNSGLDFKSQLRLLSTDQILNPNSKLDVDLTKLSTLMQSVSSSKPFNIPTRSKYITPNHILTSLSRNNINLFVSSGNLNLNSSQNNSEKSEMKTKAITELKKLLGILGPKLKNAILSLFHYKTNSHICYPHIHSKTMHVSYSTINSKIGSSNLKKQFICASWCTENADFIDSGIYDNQSECSEKKDEFFSNDQISKLNMETIISKCLEFKCQYVNSFDDKAYTPLRIVINKIGGMQTSEIKSWEAFLLKIFRIIDLIRSCDFNELKSNSEVWNSFMDEYNTFNESNICPEVKKTNPDSFEFECECSPIILSEIVLLGSHISSHTDDIFHERSSFIRDHDFLLKRSCHSRSRDNKINAIGSHGKDGAPGISSDSNSIVQNKIILCDYPIPIESYNPYSYLNLSTNKPKSESHFIQVTDDYNSTRESESLTNDCSLCSGYIIICEKIKSKKKYCQPFDSYNVDGVAIETTTPKTPLPGPRTMKLNAYKKIKTMENNKPKSNVFDSESDNNSENSKFTEEIKFNEILKLEMYGRLEHRDICLLNRSNHTKKATNDCVDKKNLDKNFSMSSHLGGESGIVGGVSFASPPSDIPIPKSFGKGLEDEKLIYSSDGDSLRTILHQFQALLEISILKDSLMSQRSSRSETEDQQQFTKNSRGIFSKLNLNSDIDNVNKKNSNLGIRLPLPMSIVNKISITIILLFSKM</sequence>
<feature type="region of interest" description="Disordered" evidence="1">
    <location>
        <begin position="1729"/>
        <end position="1759"/>
    </location>
</feature>
<organism evidence="2 3">
    <name type="scientific">Smittium mucronatum</name>
    <dbReference type="NCBI Taxonomy" id="133383"/>
    <lineage>
        <taxon>Eukaryota</taxon>
        <taxon>Fungi</taxon>
        <taxon>Fungi incertae sedis</taxon>
        <taxon>Zoopagomycota</taxon>
        <taxon>Kickxellomycotina</taxon>
        <taxon>Harpellomycetes</taxon>
        <taxon>Harpellales</taxon>
        <taxon>Legeriomycetaceae</taxon>
        <taxon>Smittium</taxon>
    </lineage>
</organism>
<feature type="compositionally biased region" description="Basic and acidic residues" evidence="1">
    <location>
        <begin position="471"/>
        <end position="486"/>
    </location>
</feature>
<dbReference type="OrthoDB" id="5574044at2759"/>
<feature type="compositionally biased region" description="Acidic residues" evidence="1">
    <location>
        <begin position="1734"/>
        <end position="1750"/>
    </location>
</feature>
<accession>A0A1R0GS14</accession>
<dbReference type="EMBL" id="LSSL01004196">
    <property type="protein sequence ID" value="OLY79670.1"/>
    <property type="molecule type" value="Genomic_DNA"/>
</dbReference>
<proteinExistence type="predicted"/>